<reference evidence="1" key="1">
    <citation type="submission" date="2018-05" db="EMBL/GenBank/DDBJ databases">
        <authorList>
            <person name="Lanie J.A."/>
            <person name="Ng W.-L."/>
            <person name="Kazmierczak K.M."/>
            <person name="Andrzejewski T.M."/>
            <person name="Davidsen T.M."/>
            <person name="Wayne K.J."/>
            <person name="Tettelin H."/>
            <person name="Glass J.I."/>
            <person name="Rusch D."/>
            <person name="Podicherti R."/>
            <person name="Tsui H.-C.T."/>
            <person name="Winkler M.E."/>
        </authorList>
    </citation>
    <scope>NUCLEOTIDE SEQUENCE</scope>
</reference>
<dbReference type="PROSITE" id="PS51257">
    <property type="entry name" value="PROKAR_LIPOPROTEIN"/>
    <property type="match status" value="1"/>
</dbReference>
<protein>
    <submittedName>
        <fullName evidence="1">Uncharacterized protein</fullName>
    </submittedName>
</protein>
<gene>
    <name evidence="1" type="ORF">METZ01_LOCUS305421</name>
</gene>
<dbReference type="EMBL" id="UINC01096025">
    <property type="protein sequence ID" value="SVC52567.1"/>
    <property type="molecule type" value="Genomic_DNA"/>
</dbReference>
<accession>A0A382MXQ5</accession>
<evidence type="ECO:0000313" key="1">
    <source>
        <dbReference type="EMBL" id="SVC52567.1"/>
    </source>
</evidence>
<organism evidence="1">
    <name type="scientific">marine metagenome</name>
    <dbReference type="NCBI Taxonomy" id="408172"/>
    <lineage>
        <taxon>unclassified sequences</taxon>
        <taxon>metagenomes</taxon>
        <taxon>ecological metagenomes</taxon>
    </lineage>
</organism>
<sequence length="45" mass="5077">MIRIIITVFLGLFLITGCSKKEVENTIHAKIETSKGDIVLLLEFE</sequence>
<dbReference type="AlphaFoldDB" id="A0A382MXQ5"/>
<proteinExistence type="predicted"/>
<name>A0A382MXQ5_9ZZZZ</name>
<feature type="non-terminal residue" evidence="1">
    <location>
        <position position="45"/>
    </location>
</feature>